<protein>
    <submittedName>
        <fullName evidence="1">Uncharacterized protein</fullName>
    </submittedName>
</protein>
<sequence>MKTLATAALSNLRSVWHLATKIRFDDFESFVVVLDGDRTSCKYGFLCLTTTGIEFLCLMMTGAHAITMKCGFVVETEKRGPLWRR</sequence>
<dbReference type="EMBL" id="KN432391">
    <property type="protein sequence ID" value="KHG25424.1"/>
    <property type="molecule type" value="Genomic_DNA"/>
</dbReference>
<organism evidence="1 2">
    <name type="scientific">Gossypium arboreum</name>
    <name type="common">Tree cotton</name>
    <name type="synonym">Gossypium nanking</name>
    <dbReference type="NCBI Taxonomy" id="29729"/>
    <lineage>
        <taxon>Eukaryota</taxon>
        <taxon>Viridiplantae</taxon>
        <taxon>Streptophyta</taxon>
        <taxon>Embryophyta</taxon>
        <taxon>Tracheophyta</taxon>
        <taxon>Spermatophyta</taxon>
        <taxon>Magnoliopsida</taxon>
        <taxon>eudicotyledons</taxon>
        <taxon>Gunneridae</taxon>
        <taxon>Pentapetalae</taxon>
        <taxon>rosids</taxon>
        <taxon>malvids</taxon>
        <taxon>Malvales</taxon>
        <taxon>Malvaceae</taxon>
        <taxon>Malvoideae</taxon>
        <taxon>Gossypium</taxon>
    </lineage>
</organism>
<proteinExistence type="predicted"/>
<keyword evidence="2" id="KW-1185">Reference proteome</keyword>
<dbReference type="Proteomes" id="UP000032142">
    <property type="component" value="Unassembled WGS sequence"/>
</dbReference>
<reference evidence="2" key="1">
    <citation type="submission" date="2014-09" db="EMBL/GenBank/DDBJ databases">
        <authorList>
            <person name="Mudge J."/>
            <person name="Ramaraj T."/>
            <person name="Lindquist I.E."/>
            <person name="Bharti A.K."/>
            <person name="Sundararajan A."/>
            <person name="Cameron C.T."/>
            <person name="Woodward J.E."/>
            <person name="May G.D."/>
            <person name="Brubaker C."/>
            <person name="Broadhvest J."/>
            <person name="Wilkins T.A."/>
        </authorList>
    </citation>
    <scope>NUCLEOTIDE SEQUENCE</scope>
    <source>
        <strain evidence="2">cv. AKA8401</strain>
    </source>
</reference>
<evidence type="ECO:0000313" key="2">
    <source>
        <dbReference type="Proteomes" id="UP000032142"/>
    </source>
</evidence>
<name>A0A0B0PLW1_GOSAR</name>
<evidence type="ECO:0000313" key="1">
    <source>
        <dbReference type="EMBL" id="KHG25424.1"/>
    </source>
</evidence>
<accession>A0A0B0PLW1</accession>
<dbReference type="AlphaFoldDB" id="A0A0B0PLW1"/>
<gene>
    <name evidence="1" type="ORF">F383_04963</name>
</gene>